<protein>
    <submittedName>
        <fullName evidence="8">Cytochrome c class III</fullName>
    </submittedName>
</protein>
<dbReference type="CDD" id="cd08168">
    <property type="entry name" value="Cytochrom_C3"/>
    <property type="match status" value="1"/>
</dbReference>
<comment type="cofactor">
    <cofactor evidence="6">
        <name>heme c</name>
        <dbReference type="ChEBI" id="CHEBI:61717"/>
    </cofactor>
    <text evidence="6">Binds 4 heme c groups covalently per monomer.</text>
</comment>
<keyword evidence="3 6" id="KW-0479">Metal-binding</keyword>
<feature type="binding site" description="covalent" evidence="6">
    <location>
        <position position="133"/>
    </location>
    <ligand>
        <name>heme c</name>
        <dbReference type="ChEBI" id="CHEBI:61717"/>
        <label>4</label>
    </ligand>
</feature>
<feature type="binding site" description="axial binding residue" evidence="6">
    <location>
        <position position="137"/>
    </location>
    <ligand>
        <name>heme c</name>
        <dbReference type="ChEBI" id="CHEBI:61717"/>
        <label>4</label>
    </ligand>
    <ligandPart>
        <name>Fe</name>
        <dbReference type="ChEBI" id="CHEBI:18248"/>
    </ligandPart>
</feature>
<feature type="binding site" description="axial binding residue" evidence="6">
    <location>
        <position position="107"/>
    </location>
    <ligand>
        <name>heme c</name>
        <dbReference type="ChEBI" id="CHEBI:61717"/>
        <label>1</label>
    </ligand>
    <ligandPart>
        <name>Fe</name>
        <dbReference type="ChEBI" id="CHEBI:18248"/>
    </ligandPart>
</feature>
<keyword evidence="9" id="KW-1185">Reference proteome</keyword>
<dbReference type="InterPro" id="IPR002322">
    <property type="entry name" value="Cyt_c_III"/>
</dbReference>
<dbReference type="GO" id="GO:0009055">
    <property type="term" value="F:electron transfer activity"/>
    <property type="evidence" value="ECO:0007669"/>
    <property type="project" value="InterPro"/>
</dbReference>
<dbReference type="OrthoDB" id="5418612at2"/>
<evidence type="ECO:0000256" key="4">
    <source>
        <dbReference type="ARBA" id="ARBA00022982"/>
    </source>
</evidence>
<evidence type="ECO:0000256" key="5">
    <source>
        <dbReference type="ARBA" id="ARBA00023004"/>
    </source>
</evidence>
<keyword evidence="2 6" id="KW-0349">Heme</keyword>
<dbReference type="InterPro" id="IPR036280">
    <property type="entry name" value="Multihaem_cyt_sf"/>
</dbReference>
<dbReference type="AlphaFoldDB" id="D6SNJ7"/>
<feature type="binding site" description="covalent" evidence="6">
    <location>
        <position position="136"/>
    </location>
    <ligand>
        <name>heme c</name>
        <dbReference type="ChEBI" id="CHEBI:61717"/>
        <label>4</label>
    </ligand>
</feature>
<feature type="binding site" description="axial binding residue" evidence="6">
    <location>
        <position position="86"/>
    </location>
    <ligand>
        <name>heme c</name>
        <dbReference type="ChEBI" id="CHEBI:61717"/>
        <label>2</label>
    </ligand>
    <ligandPart>
        <name>Fe</name>
        <dbReference type="ChEBI" id="CHEBI:18248"/>
    </ligandPart>
</feature>
<keyword evidence="4" id="KW-0249">Electron transport</keyword>
<dbReference type="GO" id="GO:0020037">
    <property type="term" value="F:heme binding"/>
    <property type="evidence" value="ECO:0007669"/>
    <property type="project" value="InterPro"/>
</dbReference>
<dbReference type="RefSeq" id="WP_008869651.1">
    <property type="nucleotide sequence ID" value="NZ_ACJN02000002.1"/>
</dbReference>
<evidence type="ECO:0000256" key="6">
    <source>
        <dbReference type="PIRSR" id="PIRSR602322-1"/>
    </source>
</evidence>
<gene>
    <name evidence="8" type="ORF">Dthio_PD1674</name>
</gene>
<evidence type="ECO:0000313" key="9">
    <source>
        <dbReference type="Proteomes" id="UP000005496"/>
    </source>
</evidence>
<dbReference type="Gene3D" id="3.90.10.10">
    <property type="entry name" value="Cytochrome C3"/>
    <property type="match status" value="1"/>
</dbReference>
<feature type="binding site" description="axial binding residue" evidence="6">
    <location>
        <position position="102"/>
    </location>
    <ligand>
        <name>heme c</name>
        <dbReference type="ChEBI" id="CHEBI:61717"/>
        <label>1</label>
    </ligand>
    <ligandPart>
        <name>Fe</name>
        <dbReference type="ChEBI" id="CHEBI:18248"/>
    </ligandPart>
</feature>
<keyword evidence="1" id="KW-0813">Transport</keyword>
<sequence length="160" mass="18265">MRKSVVIGTVVAFFFGFLVLPSIYAGLTTQHEEKDQDMEYEFGSYADEWMLYAPEEYVEEEGEMEYDPVPFSHTVHGDYDCGECHHDEQGDPLDETNEITGCMSEGCHDMAVAEDADDERDIRYFEKAYHDQCMDCHRDMTREGEETGPVACNDCHTGGE</sequence>
<comment type="caution">
    <text evidence="8">The sequence shown here is derived from an EMBL/GenBank/DDBJ whole genome shotgun (WGS) entry which is preliminary data.</text>
</comment>
<feature type="binding site" description="axial binding residue" evidence="6">
    <location>
        <position position="73"/>
    </location>
    <ligand>
        <name>heme c</name>
        <dbReference type="ChEBI" id="CHEBI:61717"/>
        <label>1</label>
    </ligand>
    <ligandPart>
        <name>Fe</name>
        <dbReference type="ChEBI" id="CHEBI:18248"/>
    </ligandPart>
</feature>
<organism evidence="8 9">
    <name type="scientific">Desulfonatronospira thiodismutans ASO3-1</name>
    <dbReference type="NCBI Taxonomy" id="555779"/>
    <lineage>
        <taxon>Bacteria</taxon>
        <taxon>Pseudomonadati</taxon>
        <taxon>Thermodesulfobacteriota</taxon>
        <taxon>Desulfovibrionia</taxon>
        <taxon>Desulfovibrionales</taxon>
        <taxon>Desulfonatronovibrionaceae</taxon>
        <taxon>Desulfonatronospira</taxon>
    </lineage>
</organism>
<dbReference type="Pfam" id="PF02085">
    <property type="entry name" value="Cytochrom_CIII"/>
    <property type="match status" value="1"/>
</dbReference>
<evidence type="ECO:0000259" key="7">
    <source>
        <dbReference type="Pfam" id="PF02085"/>
    </source>
</evidence>
<dbReference type="InterPro" id="IPR020942">
    <property type="entry name" value="Cyt_c_III_dom"/>
</dbReference>
<feature type="binding site" description="axial binding residue" evidence="6">
    <location>
        <position position="76"/>
    </location>
    <ligand>
        <name>heme c</name>
        <dbReference type="ChEBI" id="CHEBI:61717"/>
        <label>1</label>
    </ligand>
    <ligandPart>
        <name>Fe</name>
        <dbReference type="ChEBI" id="CHEBI:18248"/>
    </ligandPart>
</feature>
<dbReference type="PRINTS" id="PR00609">
    <property type="entry name" value="CYTOCHROMEC3"/>
</dbReference>
<feature type="domain" description="Class III cytochrome C" evidence="7">
    <location>
        <begin position="62"/>
        <end position="156"/>
    </location>
</feature>
<accession>D6SNJ7</accession>
<evidence type="ECO:0000256" key="3">
    <source>
        <dbReference type="ARBA" id="ARBA00022723"/>
    </source>
</evidence>
<proteinExistence type="predicted"/>
<feature type="binding site" description="axial binding residue" evidence="6">
    <location>
        <position position="84"/>
    </location>
    <ligand>
        <name>heme c</name>
        <dbReference type="ChEBI" id="CHEBI:61717"/>
        <label>1</label>
    </ligand>
    <ligandPart>
        <name>Fe</name>
        <dbReference type="ChEBI" id="CHEBI:18248"/>
    </ligandPart>
</feature>
<dbReference type="Proteomes" id="UP000005496">
    <property type="component" value="Unassembled WGS sequence"/>
</dbReference>
<name>D6SNJ7_9BACT</name>
<feature type="binding site" description="axial binding residue" evidence="6">
    <location>
        <position position="156"/>
    </location>
    <ligand>
        <name>heme c</name>
        <dbReference type="ChEBI" id="CHEBI:61717"/>
        <label>1</label>
    </ligand>
    <ligandPart>
        <name>Fe</name>
        <dbReference type="ChEBI" id="CHEBI:18248"/>
    </ligandPart>
</feature>
<feature type="binding site" description="axial binding residue" evidence="6">
    <location>
        <position position="152"/>
    </location>
    <ligand>
        <name>heme c</name>
        <dbReference type="ChEBI" id="CHEBI:61717"/>
        <label>1</label>
    </ligand>
    <ligandPart>
        <name>Fe</name>
        <dbReference type="ChEBI" id="CHEBI:18248"/>
    </ligandPart>
</feature>
<feature type="binding site" description="axial binding residue" evidence="6">
    <location>
        <position position="108"/>
    </location>
    <ligand>
        <name>heme c</name>
        <dbReference type="ChEBI" id="CHEBI:61717"/>
        <label>1</label>
    </ligand>
    <ligandPart>
        <name>Fe</name>
        <dbReference type="ChEBI" id="CHEBI:18248"/>
    </ligandPart>
</feature>
<evidence type="ECO:0000256" key="2">
    <source>
        <dbReference type="ARBA" id="ARBA00022617"/>
    </source>
</evidence>
<keyword evidence="5 6" id="KW-0408">Iron</keyword>
<dbReference type="EMBL" id="ACJN02000002">
    <property type="protein sequence ID" value="EFI34323.1"/>
    <property type="molecule type" value="Genomic_DNA"/>
</dbReference>
<reference evidence="8" key="1">
    <citation type="submission" date="2010-05" db="EMBL/GenBank/DDBJ databases">
        <title>The draft genome of Desulfonatronospira thiodismutans ASO3-1.</title>
        <authorList>
            <consortium name="US DOE Joint Genome Institute (JGI-PGF)"/>
            <person name="Lucas S."/>
            <person name="Copeland A."/>
            <person name="Lapidus A."/>
            <person name="Cheng J.-F."/>
            <person name="Bruce D."/>
            <person name="Goodwin L."/>
            <person name="Pitluck S."/>
            <person name="Chertkov O."/>
            <person name="Brettin T."/>
            <person name="Detter J.C."/>
            <person name="Han C."/>
            <person name="Land M.L."/>
            <person name="Hauser L."/>
            <person name="Kyrpides N."/>
            <person name="Mikhailova N."/>
            <person name="Muyzer G."/>
            <person name="Woyke T."/>
        </authorList>
    </citation>
    <scope>NUCLEOTIDE SEQUENCE [LARGE SCALE GENOMIC DNA]</scope>
    <source>
        <strain evidence="8">ASO3-1</strain>
    </source>
</reference>
<feature type="binding site" description="axial binding residue" evidence="6">
    <location>
        <position position="81"/>
    </location>
    <ligand>
        <name>heme c</name>
        <dbReference type="ChEBI" id="CHEBI:61717"/>
        <label>1</label>
    </ligand>
    <ligandPart>
        <name>Fe</name>
        <dbReference type="ChEBI" id="CHEBI:18248"/>
    </ligandPart>
</feature>
<feature type="binding site" description="axial binding residue" evidence="6">
    <location>
        <position position="155"/>
    </location>
    <ligand>
        <name>heme c</name>
        <dbReference type="ChEBI" id="CHEBI:61717"/>
        <label>1</label>
    </ligand>
    <ligandPart>
        <name>Fe</name>
        <dbReference type="ChEBI" id="CHEBI:18248"/>
    </ligandPart>
</feature>
<feature type="binding site" description="covalent" evidence="6">
    <location>
        <position position="85"/>
    </location>
    <ligand>
        <name>heme c</name>
        <dbReference type="ChEBI" id="CHEBI:61717"/>
        <label>2</label>
    </ligand>
</feature>
<dbReference type="SUPFAM" id="SSF48695">
    <property type="entry name" value="Multiheme cytochromes"/>
    <property type="match status" value="1"/>
</dbReference>
<dbReference type="GO" id="GO:0046872">
    <property type="term" value="F:metal ion binding"/>
    <property type="evidence" value="ECO:0007669"/>
    <property type="project" value="UniProtKB-KW"/>
</dbReference>
<evidence type="ECO:0000313" key="8">
    <source>
        <dbReference type="EMBL" id="EFI34323.1"/>
    </source>
</evidence>
<evidence type="ECO:0000256" key="1">
    <source>
        <dbReference type="ARBA" id="ARBA00022448"/>
    </source>
</evidence>